<sequence length="300" mass="34451">MFNAKVYFGYVKVSKNYRLRHMKKTTILLALILLNTIIYSCSSDDNPEPQETEPTENRLVKTEKISDTRKVDYVYNNNDLLSGGTGIFNSFGFIFNFSYDATNKITEWNHQETGSGTFSSNTFFTYDNSGNLISYDAVNLTYNGNIITVTGTIGGNQNATIFLEKNFNGLITKLTENDNYTIFEYNSDGNLIVAKNYNNSNVLLSTFNINYDQKLNPFYGQLASIYVERFIEFFYPFDGIYISGFEGYSFPFIKNNITSISENNIELTTYNYTYDTENYPLHIIGNSSTDTIEFDIEYYE</sequence>
<dbReference type="AlphaFoldDB" id="A0A328X3G1"/>
<comment type="caution">
    <text evidence="1">The sequence shown here is derived from an EMBL/GenBank/DDBJ whole genome shotgun (WGS) entry which is preliminary data.</text>
</comment>
<keyword evidence="2" id="KW-1185">Reference proteome</keyword>
<gene>
    <name evidence="1" type="ORF">B0I10_101263</name>
</gene>
<evidence type="ECO:0000313" key="2">
    <source>
        <dbReference type="Proteomes" id="UP000249518"/>
    </source>
</evidence>
<organism evidence="1 2">
    <name type="scientific">Flavobacterium lacus</name>
    <dbReference type="NCBI Taxonomy" id="1353778"/>
    <lineage>
        <taxon>Bacteria</taxon>
        <taxon>Pseudomonadati</taxon>
        <taxon>Bacteroidota</taxon>
        <taxon>Flavobacteriia</taxon>
        <taxon>Flavobacteriales</taxon>
        <taxon>Flavobacteriaceae</taxon>
        <taxon>Flavobacterium</taxon>
    </lineage>
</organism>
<proteinExistence type="predicted"/>
<name>A0A328X3G1_9FLAO</name>
<accession>A0A328X3G1</accession>
<evidence type="ECO:0000313" key="1">
    <source>
        <dbReference type="EMBL" id="RAR51087.1"/>
    </source>
</evidence>
<reference evidence="1 2" key="1">
    <citation type="submission" date="2018-06" db="EMBL/GenBank/DDBJ databases">
        <title>Genomic Encyclopedia of Type Strains, Phase III (KMG-III): the genomes of soil and plant-associated and newly described type strains.</title>
        <authorList>
            <person name="Whitman W."/>
        </authorList>
    </citation>
    <scope>NUCLEOTIDE SEQUENCE [LARGE SCALE GENOMIC DNA]</scope>
    <source>
        <strain evidence="1 2">CGMCC 1.12504</strain>
    </source>
</reference>
<protein>
    <submittedName>
        <fullName evidence="1">Uncharacterized protein</fullName>
    </submittedName>
</protein>
<dbReference type="Proteomes" id="UP000249518">
    <property type="component" value="Unassembled WGS sequence"/>
</dbReference>
<dbReference type="EMBL" id="QLSV01000001">
    <property type="protein sequence ID" value="RAR51087.1"/>
    <property type="molecule type" value="Genomic_DNA"/>
</dbReference>